<sequence length="106" mass="12373">MIIICFFISLYGIAIISNNLPKFIKDKTDFRIDYSRKPFDFRFEVGEYSLYINSKAVTNIKNSSGKVINSISRKVQDNTSYMLNKTSDVFKYVEEKINNTVQHKVK</sequence>
<reference evidence="2" key="1">
    <citation type="submission" date="2017-04" db="EMBL/GenBank/DDBJ databases">
        <authorList>
            <person name="Song Y."/>
            <person name="Cho B.-K."/>
        </authorList>
    </citation>
    <scope>NUCLEOTIDE SEQUENCE [LARGE SCALE GENOMIC DNA]</scope>
    <source>
        <strain evidence="2">SL1</strain>
    </source>
</reference>
<keyword evidence="2" id="KW-1185">Reference proteome</keyword>
<proteinExistence type="predicted"/>
<dbReference type="EMBL" id="CP020953">
    <property type="protein sequence ID" value="AWI07694.1"/>
    <property type="molecule type" value="Genomic_DNA"/>
</dbReference>
<name>A0A2U8DZ66_9CLOT</name>
<accession>A0A2U8DZ66</accession>
<gene>
    <name evidence="1" type="ORF">B9W14_01975</name>
</gene>
<dbReference type="Proteomes" id="UP000244910">
    <property type="component" value="Chromosome"/>
</dbReference>
<dbReference type="KEGG" id="cdrk:B9W14_01975"/>
<evidence type="ECO:0000313" key="1">
    <source>
        <dbReference type="EMBL" id="AWI07694.1"/>
    </source>
</evidence>
<evidence type="ECO:0000313" key="2">
    <source>
        <dbReference type="Proteomes" id="UP000244910"/>
    </source>
</evidence>
<organism evidence="1 2">
    <name type="scientific">Clostridium drakei</name>
    <dbReference type="NCBI Taxonomy" id="332101"/>
    <lineage>
        <taxon>Bacteria</taxon>
        <taxon>Bacillati</taxon>
        <taxon>Bacillota</taxon>
        <taxon>Clostridia</taxon>
        <taxon>Eubacteriales</taxon>
        <taxon>Clostridiaceae</taxon>
        <taxon>Clostridium</taxon>
    </lineage>
</organism>
<dbReference type="AlphaFoldDB" id="A0A2U8DZ66"/>
<dbReference type="OrthoDB" id="1912019at2"/>
<protein>
    <submittedName>
        <fullName evidence="1">Uncharacterized protein</fullName>
    </submittedName>
</protein>